<dbReference type="Proteomes" id="UP000002210">
    <property type="component" value="Plasmid p03BB102_179"/>
</dbReference>
<keyword evidence="1" id="KW-0614">Plasmid</keyword>
<dbReference type="EMBL" id="CP001406">
    <property type="protein sequence ID" value="ACO25784.1"/>
    <property type="molecule type" value="Genomic_DNA"/>
</dbReference>
<dbReference type="AlphaFoldDB" id="A0A125YA44"/>
<dbReference type="PATRIC" id="fig|572264.18.peg.5522"/>
<reference evidence="1 2" key="1">
    <citation type="submission" date="2009-02" db="EMBL/GenBank/DDBJ databases">
        <title>Genome sequence of Bacillus cereus 03BB102.</title>
        <authorList>
            <person name="Dodson R.J."/>
            <person name="Jackson P."/>
            <person name="Munk A.C."/>
            <person name="Brettin T."/>
            <person name="Bruce D."/>
            <person name="Detter C."/>
            <person name="Tapia R."/>
            <person name="Han C."/>
            <person name="Sutton G."/>
            <person name="Sims D."/>
        </authorList>
    </citation>
    <scope>NUCLEOTIDE SEQUENCE [LARGE SCALE GENOMIC DNA]</scope>
    <source>
        <strain evidence="1 2">03BB102</strain>
        <plasmid evidence="2">Plasmid p03BB102_179</plasmid>
    </source>
</reference>
<gene>
    <name evidence="1" type="ordered locus">BCA_A0121</name>
</gene>
<geneLocation type="plasmid" evidence="1 2">
    <name>p03BB102_179</name>
</geneLocation>
<sequence>MILLELIQGKEKHTIGLFNNEECIKKFIDKIPFVTKTSYTIDNHNYTEYVLLYSQIPEYYEVNYKEFIFILSKYMFSRNEKIYISWNFIHYWDEKWNLNKKNILVEGDTKIDAYLIPNKMVKQYIEDREKLALEIQKYYNSLGLKSKRCFLGSEDGEAVVGIDKEGELIKLIHLDPETIEGMQNNKNLTTFFRKFHEIIV</sequence>
<name>A0A125YA44_BACC3</name>
<proteinExistence type="predicted"/>
<organism evidence="1 2">
    <name type="scientific">Bacillus cereus (strain 03BB102)</name>
    <dbReference type="NCBI Taxonomy" id="572264"/>
    <lineage>
        <taxon>Bacteria</taxon>
        <taxon>Bacillati</taxon>
        <taxon>Bacillota</taxon>
        <taxon>Bacilli</taxon>
        <taxon>Bacillales</taxon>
        <taxon>Bacillaceae</taxon>
        <taxon>Bacillus</taxon>
        <taxon>Bacillus cereus group</taxon>
    </lineage>
</organism>
<dbReference type="RefSeq" id="WP_000601747.1">
    <property type="nucleotide sequence ID" value="NC_012473.1"/>
</dbReference>
<evidence type="ECO:0000313" key="2">
    <source>
        <dbReference type="Proteomes" id="UP000002210"/>
    </source>
</evidence>
<accession>A0A125YA44</accession>
<evidence type="ECO:0000313" key="1">
    <source>
        <dbReference type="EMBL" id="ACO25784.1"/>
    </source>
</evidence>
<dbReference type="KEGG" id="bcx:BCA_A0121"/>
<protein>
    <submittedName>
        <fullName evidence="1">Uncharacterized protein</fullName>
    </submittedName>
</protein>